<reference evidence="3" key="1">
    <citation type="submission" date="2021-02" db="EMBL/GenBank/DDBJ databases">
        <authorList>
            <person name="Nowell W R."/>
        </authorList>
    </citation>
    <scope>NUCLEOTIDE SEQUENCE</scope>
</reference>
<proteinExistence type="predicted"/>
<dbReference type="EMBL" id="CAJOBP010044560">
    <property type="protein sequence ID" value="CAF4781043.1"/>
    <property type="molecule type" value="Genomic_DNA"/>
</dbReference>
<evidence type="ECO:0000259" key="2">
    <source>
        <dbReference type="Pfam" id="PF02014"/>
    </source>
</evidence>
<keyword evidence="4" id="KW-1185">Reference proteome</keyword>
<name>A0A821NA13_9BILA</name>
<feature type="domain" description="Reelin" evidence="2">
    <location>
        <begin position="31"/>
        <end position="86"/>
    </location>
</feature>
<gene>
    <name evidence="3" type="ORF">UJA718_LOCUS40380</name>
</gene>
<dbReference type="InterPro" id="IPR002861">
    <property type="entry name" value="Reeler_dom"/>
</dbReference>
<keyword evidence="1" id="KW-0732">Signal</keyword>
<accession>A0A821NA13</accession>
<evidence type="ECO:0000313" key="3">
    <source>
        <dbReference type="EMBL" id="CAF4781043.1"/>
    </source>
</evidence>
<dbReference type="AlphaFoldDB" id="A0A821NA13"/>
<sequence>MRVFACSLILLAFECTRTTQSYPDDAPSSACDSMMPSNGASSIPCQSNYVIEANKYQYSSNDNTQITVRGETSFNRFKSVLLVAKD</sequence>
<evidence type="ECO:0000313" key="4">
    <source>
        <dbReference type="Proteomes" id="UP000663873"/>
    </source>
</evidence>
<feature type="signal peptide" evidence="1">
    <location>
        <begin position="1"/>
        <end position="21"/>
    </location>
</feature>
<feature type="chain" id="PRO_5032631685" description="Reelin domain-containing protein" evidence="1">
    <location>
        <begin position="22"/>
        <end position="86"/>
    </location>
</feature>
<organism evidence="3 4">
    <name type="scientific">Rotaria socialis</name>
    <dbReference type="NCBI Taxonomy" id="392032"/>
    <lineage>
        <taxon>Eukaryota</taxon>
        <taxon>Metazoa</taxon>
        <taxon>Spiralia</taxon>
        <taxon>Gnathifera</taxon>
        <taxon>Rotifera</taxon>
        <taxon>Eurotatoria</taxon>
        <taxon>Bdelloidea</taxon>
        <taxon>Philodinida</taxon>
        <taxon>Philodinidae</taxon>
        <taxon>Rotaria</taxon>
    </lineage>
</organism>
<feature type="non-terminal residue" evidence="3">
    <location>
        <position position="1"/>
    </location>
</feature>
<protein>
    <recommendedName>
        <fullName evidence="2">Reelin domain-containing protein</fullName>
    </recommendedName>
</protein>
<dbReference type="Proteomes" id="UP000663873">
    <property type="component" value="Unassembled WGS sequence"/>
</dbReference>
<evidence type="ECO:0000256" key="1">
    <source>
        <dbReference type="SAM" id="SignalP"/>
    </source>
</evidence>
<dbReference type="Pfam" id="PF02014">
    <property type="entry name" value="Reeler"/>
    <property type="match status" value="1"/>
</dbReference>
<comment type="caution">
    <text evidence="3">The sequence shown here is derived from an EMBL/GenBank/DDBJ whole genome shotgun (WGS) entry which is preliminary data.</text>
</comment>